<accession>A0A918QAJ5</accession>
<dbReference type="Gene3D" id="3.30.1120.10">
    <property type="match status" value="1"/>
</dbReference>
<evidence type="ECO:0000256" key="3">
    <source>
        <dbReference type="ARBA" id="ARBA00022723"/>
    </source>
</evidence>
<gene>
    <name evidence="9" type="ORF">GCM10007049_34270</name>
</gene>
<evidence type="ECO:0000256" key="2">
    <source>
        <dbReference type="ARBA" id="ARBA00008779"/>
    </source>
</evidence>
<evidence type="ECO:0000256" key="5">
    <source>
        <dbReference type="ARBA" id="ARBA00022801"/>
    </source>
</evidence>
<dbReference type="RefSeq" id="WP_018475691.1">
    <property type="nucleotide sequence ID" value="NZ_BMWX01000007.1"/>
</dbReference>
<dbReference type="GO" id="GO:0046872">
    <property type="term" value="F:metal ion binding"/>
    <property type="evidence" value="ECO:0007669"/>
    <property type="project" value="UniProtKB-KW"/>
</dbReference>
<dbReference type="PANTHER" id="PTHR42693">
    <property type="entry name" value="ARYLSULFATASE FAMILY MEMBER"/>
    <property type="match status" value="1"/>
</dbReference>
<organism evidence="9 10">
    <name type="scientific">Echinicola pacifica</name>
    <dbReference type="NCBI Taxonomy" id="346377"/>
    <lineage>
        <taxon>Bacteria</taxon>
        <taxon>Pseudomonadati</taxon>
        <taxon>Bacteroidota</taxon>
        <taxon>Cytophagia</taxon>
        <taxon>Cytophagales</taxon>
        <taxon>Cyclobacteriaceae</taxon>
        <taxon>Echinicola</taxon>
    </lineage>
</organism>
<protein>
    <submittedName>
        <fullName evidence="9">Sulfatase</fullName>
    </submittedName>
</protein>
<evidence type="ECO:0000256" key="6">
    <source>
        <dbReference type="ARBA" id="ARBA00022837"/>
    </source>
</evidence>
<evidence type="ECO:0000256" key="7">
    <source>
        <dbReference type="SAM" id="SignalP"/>
    </source>
</evidence>
<keyword evidence="10" id="KW-1185">Reference proteome</keyword>
<dbReference type="InterPro" id="IPR017850">
    <property type="entry name" value="Alkaline_phosphatase_core_sf"/>
</dbReference>
<reference evidence="9" key="1">
    <citation type="journal article" date="2014" name="Int. J. Syst. Evol. Microbiol.">
        <title>Complete genome sequence of Corynebacterium casei LMG S-19264T (=DSM 44701T), isolated from a smear-ripened cheese.</title>
        <authorList>
            <consortium name="US DOE Joint Genome Institute (JGI-PGF)"/>
            <person name="Walter F."/>
            <person name="Albersmeier A."/>
            <person name="Kalinowski J."/>
            <person name="Ruckert C."/>
        </authorList>
    </citation>
    <scope>NUCLEOTIDE SEQUENCE</scope>
    <source>
        <strain evidence="9">KCTC 12368</strain>
    </source>
</reference>
<keyword evidence="6" id="KW-0106">Calcium</keyword>
<dbReference type="Proteomes" id="UP000619457">
    <property type="component" value="Unassembled WGS sequence"/>
</dbReference>
<reference evidence="9" key="2">
    <citation type="submission" date="2020-09" db="EMBL/GenBank/DDBJ databases">
        <authorList>
            <person name="Sun Q."/>
            <person name="Kim S."/>
        </authorList>
    </citation>
    <scope>NUCLEOTIDE SEQUENCE</scope>
    <source>
        <strain evidence="9">KCTC 12368</strain>
    </source>
</reference>
<dbReference type="PROSITE" id="PS00523">
    <property type="entry name" value="SULFATASE_1"/>
    <property type="match status" value="1"/>
</dbReference>
<feature type="chain" id="PRO_5037771775" evidence="7">
    <location>
        <begin position="20"/>
        <end position="445"/>
    </location>
</feature>
<dbReference type="EMBL" id="BMWX01000007">
    <property type="protein sequence ID" value="GGZ38135.1"/>
    <property type="molecule type" value="Genomic_DNA"/>
</dbReference>
<keyword evidence="3" id="KW-0479">Metal-binding</keyword>
<proteinExistence type="inferred from homology"/>
<comment type="similarity">
    <text evidence="2">Belongs to the sulfatase family.</text>
</comment>
<evidence type="ECO:0000256" key="4">
    <source>
        <dbReference type="ARBA" id="ARBA00022729"/>
    </source>
</evidence>
<keyword evidence="5" id="KW-0378">Hydrolase</keyword>
<dbReference type="AlphaFoldDB" id="A0A918QAJ5"/>
<dbReference type="InterPro" id="IPR024607">
    <property type="entry name" value="Sulfatase_CS"/>
</dbReference>
<evidence type="ECO:0000313" key="10">
    <source>
        <dbReference type="Proteomes" id="UP000619457"/>
    </source>
</evidence>
<evidence type="ECO:0000259" key="8">
    <source>
        <dbReference type="Pfam" id="PF00884"/>
    </source>
</evidence>
<comment type="cofactor">
    <cofactor evidence="1">
        <name>Ca(2+)</name>
        <dbReference type="ChEBI" id="CHEBI:29108"/>
    </cofactor>
</comment>
<keyword evidence="4 7" id="KW-0732">Signal</keyword>
<dbReference type="SUPFAM" id="SSF53649">
    <property type="entry name" value="Alkaline phosphatase-like"/>
    <property type="match status" value="1"/>
</dbReference>
<dbReference type="InterPro" id="IPR050738">
    <property type="entry name" value="Sulfatase"/>
</dbReference>
<feature type="domain" description="Sulfatase N-terminal" evidence="8">
    <location>
        <begin position="25"/>
        <end position="348"/>
    </location>
</feature>
<dbReference type="InterPro" id="IPR000917">
    <property type="entry name" value="Sulfatase_N"/>
</dbReference>
<evidence type="ECO:0000313" key="9">
    <source>
        <dbReference type="EMBL" id="GGZ38135.1"/>
    </source>
</evidence>
<dbReference type="Pfam" id="PF00884">
    <property type="entry name" value="Sulfatase"/>
    <property type="match status" value="1"/>
</dbReference>
<feature type="signal peptide" evidence="7">
    <location>
        <begin position="1"/>
        <end position="19"/>
    </location>
</feature>
<evidence type="ECO:0000256" key="1">
    <source>
        <dbReference type="ARBA" id="ARBA00001913"/>
    </source>
</evidence>
<dbReference type="CDD" id="cd16144">
    <property type="entry name" value="ARS_like"/>
    <property type="match status" value="1"/>
</dbReference>
<comment type="caution">
    <text evidence="9">The sequence shown here is derived from an EMBL/GenBank/DDBJ whole genome shotgun (WGS) entry which is preliminary data.</text>
</comment>
<dbReference type="PANTHER" id="PTHR42693:SF42">
    <property type="entry name" value="ARYLSULFATASE G"/>
    <property type="match status" value="1"/>
</dbReference>
<sequence>MKYLLSLYLLVSCLACSQASETSKPNIIILFIDDYGWSDVGYRNSHFQTPNLNQLKAEGMEFTRAYVPTPTCSPSRASLLTGKEAIRLEMPRHIPNENPDGSNTSKYSYWETDPSQTPSINWLPLEEVTYAESLRDGGYSNYLIGKWHLGHEPFHPIHQGFLEQYGTSNFGHPKSYYPPYFKNSSVLVDAPEDSYLTDILTDKAVDFLENYDQEKPFQLSFWYYNVHGPHEGPKELLQKYLDQGLPKAEANYAAMVEAMDASVGRIRQAVEQNGLADNTVILLISDQGGLFSNAPLSGGKRGGDTLGEGGARVPFIAWYPQMIKAGAVYDEPIQTIDVYPTLMELAGIKGKPASQYNGISLLPAMKGGVLPERNLFFYRAYEDQYAAIIRGPWKLKKYRSGKMELYNIEEDISEQTDLMESNREMATSLGEALSAWEADAVPFNQ</sequence>
<dbReference type="Gene3D" id="3.40.720.10">
    <property type="entry name" value="Alkaline Phosphatase, subunit A"/>
    <property type="match status" value="1"/>
</dbReference>
<dbReference type="GO" id="GO:0004065">
    <property type="term" value="F:arylsulfatase activity"/>
    <property type="evidence" value="ECO:0007669"/>
    <property type="project" value="TreeGrafter"/>
</dbReference>
<name>A0A918QAJ5_9BACT</name>